<comment type="caution">
    <text evidence="8">The sequence shown here is derived from an EMBL/GenBank/DDBJ whole genome shotgun (WGS) entry which is preliminary data.</text>
</comment>
<evidence type="ECO:0000256" key="1">
    <source>
        <dbReference type="ARBA" id="ARBA00006303"/>
    </source>
</evidence>
<evidence type="ECO:0000256" key="2">
    <source>
        <dbReference type="ARBA" id="ARBA00022598"/>
    </source>
</evidence>
<dbReference type="SUPFAM" id="SSF55681">
    <property type="entry name" value="Class II aaRS and biotin synthetases"/>
    <property type="match status" value="1"/>
</dbReference>
<sequence>MLNKSAHVLASSSFCNKRLLLASAAGNAFGASTRVVNVPVLQHHNSISISAAAQTSFIGTTRAFSTHATVGSAHQQEHITSSSPVSFGEYHQRTQYCGEVNQESLIGKSIKINGWVENIRVINQHECVFLTIRDVSGVVQVILKNKELIDYLKENEVKPESVVFVKGQVNKRPQDMINEKMTTGAFEIEATELVLLNRAKTLPLQLVNAEEEIRLKYRYLDLRRRQLVENLSIRSKALAITRKYFGEMNRFLEIETPTLFKSTPEGAREFLVPTRQRGKFYALTQSPQQYKQLLMVGGMDRYFQIARCYRDESGRMDRQPEFTQIDLELSFLTQKDIYVLIENFLKMLWKEILGIDIKTPFQQMKYRDAMDLYGSDKPDLRYEDLKFSNVTEAFKNEKCHIDVINQTLASDGFVYALKAKQIGGLMTRKQSDQIVEKAKSVEKTRLILATKIGSEPTFLNNKLTEKQQQYLREKLQLAEGDMLILSVDPDWETTVKGLGRVREQCAKYMTEQGIYQFNTVEEKYRFLWVIDFPLFEKAKDQFGQAHLHTSRGLSSMHHPFTAPHPDDINYLYSNDVKDILKVRGQHYDCVLNGVELGGGSIRIHNADMQKYVLEKVLELGEERTMVRFGHLIEALSYGAPPHGGLALGFDRLVALICGEERAKTLRDVIAFPKSASGNEIMTQAPGQVEPEQLQELFINVVEER</sequence>
<dbReference type="InterPro" id="IPR004115">
    <property type="entry name" value="GAD-like_sf"/>
</dbReference>
<dbReference type="PANTHER" id="PTHR22594">
    <property type="entry name" value="ASPARTYL/LYSYL-TRNA SYNTHETASE"/>
    <property type="match status" value="1"/>
</dbReference>
<dbReference type="PANTHER" id="PTHR22594:SF5">
    <property type="entry name" value="ASPARTATE--TRNA LIGASE, MITOCHONDRIAL"/>
    <property type="match status" value="1"/>
</dbReference>
<dbReference type="GO" id="GO:0005524">
    <property type="term" value="F:ATP binding"/>
    <property type="evidence" value="ECO:0007669"/>
    <property type="project" value="UniProtKB-KW"/>
</dbReference>
<dbReference type="SUPFAM" id="SSF55261">
    <property type="entry name" value="GAD domain-like"/>
    <property type="match status" value="1"/>
</dbReference>
<keyword evidence="5" id="KW-0648">Protein biosynthesis</keyword>
<name>A0A6A5B9Y6_NAEFO</name>
<accession>A0A6A5B9Y6</accession>
<dbReference type="InterPro" id="IPR045864">
    <property type="entry name" value="aa-tRNA-synth_II/BPL/LPL"/>
</dbReference>
<evidence type="ECO:0000256" key="4">
    <source>
        <dbReference type="ARBA" id="ARBA00022840"/>
    </source>
</evidence>
<gene>
    <name evidence="8" type="ORF">FDP41_009839</name>
</gene>
<evidence type="ECO:0000256" key="6">
    <source>
        <dbReference type="ARBA" id="ARBA00023146"/>
    </source>
</evidence>
<dbReference type="InterPro" id="IPR047089">
    <property type="entry name" value="Asp-tRNA-ligase_1_N"/>
</dbReference>
<dbReference type="InterPro" id="IPR047090">
    <property type="entry name" value="AspRS_core"/>
</dbReference>
<dbReference type="VEuPathDB" id="AmoebaDB:FDP41_009839"/>
<dbReference type="NCBIfam" id="TIGR00459">
    <property type="entry name" value="aspS_bact"/>
    <property type="match status" value="1"/>
</dbReference>
<dbReference type="VEuPathDB" id="AmoebaDB:NfTy_080580"/>
<evidence type="ECO:0000256" key="3">
    <source>
        <dbReference type="ARBA" id="ARBA00022741"/>
    </source>
</evidence>
<dbReference type="Pfam" id="PF02938">
    <property type="entry name" value="GAD"/>
    <property type="match status" value="1"/>
</dbReference>
<dbReference type="Pfam" id="PF01336">
    <property type="entry name" value="tRNA_anti-codon"/>
    <property type="match status" value="1"/>
</dbReference>
<keyword evidence="4" id="KW-0067">ATP-binding</keyword>
<dbReference type="InterPro" id="IPR012340">
    <property type="entry name" value="NA-bd_OB-fold"/>
</dbReference>
<dbReference type="VEuPathDB" id="AmoebaDB:NF0129120"/>
<dbReference type="OrthoDB" id="439710at2759"/>
<dbReference type="GO" id="GO:0004815">
    <property type="term" value="F:aspartate-tRNA ligase activity"/>
    <property type="evidence" value="ECO:0007669"/>
    <property type="project" value="TreeGrafter"/>
</dbReference>
<protein>
    <recommendedName>
        <fullName evidence="7">Aminoacyl-transfer RNA synthetases class-II family profile domain-containing protein</fullName>
    </recommendedName>
</protein>
<keyword evidence="2" id="KW-0436">Ligase</keyword>
<comment type="similarity">
    <text evidence="1">Belongs to the class-II aminoacyl-tRNA synthetase family. Type 1 subfamily.</text>
</comment>
<dbReference type="InterPro" id="IPR002312">
    <property type="entry name" value="Asp/Asn-tRNA-synth_IIb"/>
</dbReference>
<dbReference type="RefSeq" id="XP_044556332.1">
    <property type="nucleotide sequence ID" value="XM_044713840.1"/>
</dbReference>
<keyword evidence="6" id="KW-0030">Aminoacyl-tRNA synthetase</keyword>
<dbReference type="InterPro" id="IPR004524">
    <property type="entry name" value="Asp-tRNA-ligase_1"/>
</dbReference>
<dbReference type="GeneID" id="68117054"/>
<dbReference type="InterPro" id="IPR006195">
    <property type="entry name" value="aa-tRNA-synth_II"/>
</dbReference>
<dbReference type="InterPro" id="IPR029351">
    <property type="entry name" value="GAD_dom"/>
</dbReference>
<feature type="domain" description="Aminoacyl-transfer RNA synthetases class-II family profile" evidence="7">
    <location>
        <begin position="231"/>
        <end position="672"/>
    </location>
</feature>
<dbReference type="InterPro" id="IPR004365">
    <property type="entry name" value="NA-bd_OB_tRNA"/>
</dbReference>
<dbReference type="GO" id="GO:0005739">
    <property type="term" value="C:mitochondrion"/>
    <property type="evidence" value="ECO:0007669"/>
    <property type="project" value="TreeGrafter"/>
</dbReference>
<evidence type="ECO:0000313" key="9">
    <source>
        <dbReference type="Proteomes" id="UP000444721"/>
    </source>
</evidence>
<evidence type="ECO:0000256" key="5">
    <source>
        <dbReference type="ARBA" id="ARBA00022917"/>
    </source>
</evidence>
<keyword evidence="9" id="KW-1185">Reference proteome</keyword>
<evidence type="ECO:0000313" key="8">
    <source>
        <dbReference type="EMBL" id="KAF0971616.1"/>
    </source>
</evidence>
<dbReference type="InterPro" id="IPR004364">
    <property type="entry name" value="Aa-tRNA-synt_II"/>
</dbReference>
<dbReference type="EMBL" id="VFQX01000074">
    <property type="protein sequence ID" value="KAF0971616.1"/>
    <property type="molecule type" value="Genomic_DNA"/>
</dbReference>
<reference evidence="8 9" key="1">
    <citation type="journal article" date="2019" name="Sci. Rep.">
        <title>Nanopore sequencing improves the draft genome of the human pathogenic amoeba Naegleria fowleri.</title>
        <authorList>
            <person name="Liechti N."/>
            <person name="Schurch N."/>
            <person name="Bruggmann R."/>
            <person name="Wittwer M."/>
        </authorList>
    </citation>
    <scope>NUCLEOTIDE SEQUENCE [LARGE SCALE GENOMIC DNA]</scope>
    <source>
        <strain evidence="8 9">ATCC 30894</strain>
    </source>
</reference>
<dbReference type="HAMAP" id="MF_00044">
    <property type="entry name" value="Asp_tRNA_synth_type1"/>
    <property type="match status" value="1"/>
</dbReference>
<dbReference type="OMA" id="LCGWVDR"/>
<dbReference type="PRINTS" id="PR01042">
    <property type="entry name" value="TRNASYNTHASP"/>
</dbReference>
<dbReference type="CDD" id="cd04317">
    <property type="entry name" value="EcAspRS_like_N"/>
    <property type="match status" value="1"/>
</dbReference>
<organism evidence="8 9">
    <name type="scientific">Naegleria fowleri</name>
    <name type="common">Brain eating amoeba</name>
    <dbReference type="NCBI Taxonomy" id="5763"/>
    <lineage>
        <taxon>Eukaryota</taxon>
        <taxon>Discoba</taxon>
        <taxon>Heterolobosea</taxon>
        <taxon>Tetramitia</taxon>
        <taxon>Eutetramitia</taxon>
        <taxon>Vahlkampfiidae</taxon>
        <taxon>Naegleria</taxon>
    </lineage>
</organism>
<dbReference type="Gene3D" id="3.30.930.10">
    <property type="entry name" value="Bira Bifunctional Protein, Domain 2"/>
    <property type="match status" value="1"/>
</dbReference>
<dbReference type="PROSITE" id="PS50862">
    <property type="entry name" value="AA_TRNA_LIGASE_II"/>
    <property type="match status" value="1"/>
</dbReference>
<keyword evidence="3" id="KW-0547">Nucleotide-binding</keyword>
<dbReference type="GO" id="GO:0006422">
    <property type="term" value="P:aspartyl-tRNA aminoacylation"/>
    <property type="evidence" value="ECO:0007669"/>
    <property type="project" value="TreeGrafter"/>
</dbReference>
<dbReference type="NCBIfam" id="NF001750">
    <property type="entry name" value="PRK00476.1"/>
    <property type="match status" value="1"/>
</dbReference>
<dbReference type="CDD" id="cd00777">
    <property type="entry name" value="AspRS_core"/>
    <property type="match status" value="1"/>
</dbReference>
<dbReference type="GO" id="GO:0003676">
    <property type="term" value="F:nucleic acid binding"/>
    <property type="evidence" value="ECO:0007669"/>
    <property type="project" value="InterPro"/>
</dbReference>
<dbReference type="Pfam" id="PF00152">
    <property type="entry name" value="tRNA-synt_2"/>
    <property type="match status" value="1"/>
</dbReference>
<dbReference type="Gene3D" id="2.40.50.140">
    <property type="entry name" value="Nucleic acid-binding proteins"/>
    <property type="match status" value="1"/>
</dbReference>
<dbReference type="SUPFAM" id="SSF50249">
    <property type="entry name" value="Nucleic acid-binding proteins"/>
    <property type="match status" value="1"/>
</dbReference>
<proteinExistence type="inferred from homology"/>
<dbReference type="Gene3D" id="3.30.1360.30">
    <property type="entry name" value="GAD-like domain"/>
    <property type="match status" value="1"/>
</dbReference>
<dbReference type="Proteomes" id="UP000444721">
    <property type="component" value="Unassembled WGS sequence"/>
</dbReference>
<evidence type="ECO:0000259" key="7">
    <source>
        <dbReference type="PROSITE" id="PS50862"/>
    </source>
</evidence>
<dbReference type="AlphaFoldDB" id="A0A6A5B9Y6"/>